<dbReference type="GO" id="GO:0005524">
    <property type="term" value="F:ATP binding"/>
    <property type="evidence" value="ECO:0007669"/>
    <property type="project" value="UniProtKB-KW"/>
</dbReference>
<sequence>ITGEHVTIEEGTGCVHTAPGHGEEDFEIGKEYDLPVFSPVGSDGKFTEEAGKYEGMYVKDADEVILEDLDQKGILMKKGVIRHSYPHCWRCKTPLIFQATDQWFLNVEKIKPQILEQNSEKVNWVPDWAEKRFTDGVKSVGDWCISRQRYWGIPIPIWECEKCENREIIGSKDELFRKSDQESKDIDLHRPDVDKVTWKCPKCGNRMYRIPDVLDVWFDSSIAPWATLNFPKEKDTIERLWPSNFITEGEDQVTKWFYGQQVASMIAFEDLPYREALMHGFTLDNKGRKMSKSLGNVVDPSEIVNKYGADALRLYMLNAGPVWEDLRFNWDEMEVSDRLLKVLWNSFVFATTYMSLDDFDPKAMDEKTMEENLQIEDKWLLSRINNTIKQIIKNIENRNFHKATRILESFILEDLSRWYIKLIRRRTWIEEKDPRKETAYQTLYQAFDLLLRTSAPLMPHITEEMYQKMIRPAGSSKPESIHQLSWPEPDEERINNQLENDMEIVQKMVEAGAKARQRANIKGRWPVRKVIIKADDEETKNSIERLEKIILNQLNCKEIEALTEEEFSEKIETVCQVDMESLKDQFGDLASPIKKVIQNIDSEQIRTQVESQGFIGITVEGEKIKVGLNDISLGELPEKFTKAESPYGEIVIDTSVTPEIETERITRDVVRRLQKMRKEMDLKMEEKVNVSIGVKDEKSIEYLKNREEYIKKEVRVKTLEIGEPGEVRNRRYKKKWDINNQEFELSIERIE</sequence>
<evidence type="ECO:0000256" key="9">
    <source>
        <dbReference type="ARBA" id="ARBA00023146"/>
    </source>
</evidence>
<dbReference type="FunFam" id="3.40.50.620:FF:000286">
    <property type="entry name" value="Isoleucine--tRNA ligase"/>
    <property type="match status" value="1"/>
</dbReference>
<dbReference type="SUPFAM" id="SSF52374">
    <property type="entry name" value="Nucleotidylyl transferase"/>
    <property type="match status" value="1"/>
</dbReference>
<dbReference type="InterPro" id="IPR002301">
    <property type="entry name" value="Ile-tRNA-ligase"/>
</dbReference>
<dbReference type="AlphaFoldDB" id="A0A133VIG9"/>
<dbReference type="SUPFAM" id="SSF50677">
    <property type="entry name" value="ValRS/IleRS/LeuRS editing domain"/>
    <property type="match status" value="1"/>
</dbReference>
<dbReference type="PANTHER" id="PTHR42780:SF1">
    <property type="entry name" value="ISOLEUCINE--TRNA LIGASE, CYTOPLASMIC"/>
    <property type="match status" value="1"/>
</dbReference>
<keyword evidence="4" id="KW-0479">Metal-binding</keyword>
<evidence type="ECO:0000256" key="3">
    <source>
        <dbReference type="ARBA" id="ARBA00022598"/>
    </source>
</evidence>
<feature type="domain" description="Aminoacyl-tRNA synthetase class Ia" evidence="12">
    <location>
        <begin position="72"/>
        <end position="327"/>
    </location>
</feature>
<dbReference type="InterPro" id="IPR033709">
    <property type="entry name" value="Anticodon_Ile_ABEc"/>
</dbReference>
<organism evidence="14 15">
    <name type="scientific">candidate division MSBL1 archaeon SCGC-AAA382F02</name>
    <dbReference type="NCBI Taxonomy" id="1698282"/>
    <lineage>
        <taxon>Archaea</taxon>
        <taxon>Methanobacteriati</taxon>
        <taxon>Methanobacteriota</taxon>
        <taxon>candidate division MSBL1</taxon>
    </lineage>
</organism>
<keyword evidence="2" id="KW-0963">Cytoplasm</keyword>
<dbReference type="InterPro" id="IPR002300">
    <property type="entry name" value="aa-tRNA-synth_Ia"/>
</dbReference>
<evidence type="ECO:0000313" key="15">
    <source>
        <dbReference type="Proteomes" id="UP000070491"/>
    </source>
</evidence>
<dbReference type="PANTHER" id="PTHR42780">
    <property type="entry name" value="SOLEUCYL-TRNA SYNTHETASE"/>
    <property type="match status" value="1"/>
</dbReference>
<feature type="domain" description="Methionyl/Valyl/Leucyl/Isoleucyl-tRNA synthetase anticodon-binding" evidence="13">
    <location>
        <begin position="377"/>
        <end position="530"/>
    </location>
</feature>
<dbReference type="Gene3D" id="1.10.730.10">
    <property type="entry name" value="Isoleucyl-tRNA Synthetase, Domain 1"/>
    <property type="match status" value="1"/>
</dbReference>
<dbReference type="Gene3D" id="3.40.50.620">
    <property type="entry name" value="HUPs"/>
    <property type="match status" value="1"/>
</dbReference>
<evidence type="ECO:0000256" key="7">
    <source>
        <dbReference type="ARBA" id="ARBA00022840"/>
    </source>
</evidence>
<dbReference type="EMBL" id="LHYG01000010">
    <property type="protein sequence ID" value="KXB06217.1"/>
    <property type="molecule type" value="Genomic_DNA"/>
</dbReference>
<protein>
    <recommendedName>
        <fullName evidence="1 11">Isoleucine--tRNA ligase</fullName>
        <ecNumber evidence="1 11">6.1.1.5</ecNumber>
    </recommendedName>
</protein>
<evidence type="ECO:0000313" key="14">
    <source>
        <dbReference type="EMBL" id="KXB06217.1"/>
    </source>
</evidence>
<dbReference type="Pfam" id="PF08264">
    <property type="entry name" value="Anticodon_1"/>
    <property type="match status" value="1"/>
</dbReference>
<evidence type="ECO:0000256" key="6">
    <source>
        <dbReference type="ARBA" id="ARBA00022833"/>
    </source>
</evidence>
<dbReference type="GO" id="GO:0046872">
    <property type="term" value="F:metal ion binding"/>
    <property type="evidence" value="ECO:0007669"/>
    <property type="project" value="UniProtKB-KW"/>
</dbReference>
<dbReference type="InterPro" id="IPR014729">
    <property type="entry name" value="Rossmann-like_a/b/a_fold"/>
</dbReference>
<reference evidence="14 15" key="1">
    <citation type="journal article" date="2016" name="Sci. Rep.">
        <title>Metabolic traits of an uncultured archaeal lineage -MSBL1- from brine pools of the Red Sea.</title>
        <authorList>
            <person name="Mwirichia R."/>
            <person name="Alam I."/>
            <person name="Rashid M."/>
            <person name="Vinu M."/>
            <person name="Ba-Alawi W."/>
            <person name="Anthony Kamau A."/>
            <person name="Kamanda Ngugi D."/>
            <person name="Goker M."/>
            <person name="Klenk H.P."/>
            <person name="Bajic V."/>
            <person name="Stingl U."/>
        </authorList>
    </citation>
    <scope>NUCLEOTIDE SEQUENCE [LARGE SCALE GENOMIC DNA]</scope>
    <source>
        <strain evidence="14">SCGC-AAA382F02</strain>
    </source>
</reference>
<dbReference type="CDD" id="cd00818">
    <property type="entry name" value="IleRS_core"/>
    <property type="match status" value="1"/>
</dbReference>
<evidence type="ECO:0000256" key="2">
    <source>
        <dbReference type="ARBA" id="ARBA00022490"/>
    </source>
</evidence>
<dbReference type="GO" id="GO:0005737">
    <property type="term" value="C:cytoplasm"/>
    <property type="evidence" value="ECO:0007669"/>
    <property type="project" value="UniProtKB-UniRule"/>
</dbReference>
<feature type="non-terminal residue" evidence="14">
    <location>
        <position position="1"/>
    </location>
</feature>
<dbReference type="Proteomes" id="UP000070491">
    <property type="component" value="Unassembled WGS sequence"/>
</dbReference>
<evidence type="ECO:0000259" key="13">
    <source>
        <dbReference type="Pfam" id="PF08264"/>
    </source>
</evidence>
<dbReference type="GO" id="GO:0006428">
    <property type="term" value="P:isoleucyl-tRNA aminoacylation"/>
    <property type="evidence" value="ECO:0007669"/>
    <property type="project" value="UniProtKB-UniRule"/>
</dbReference>
<dbReference type="GO" id="GO:0004822">
    <property type="term" value="F:isoleucine-tRNA ligase activity"/>
    <property type="evidence" value="ECO:0007669"/>
    <property type="project" value="UniProtKB-UniRule"/>
</dbReference>
<keyword evidence="9" id="KW-0030">Aminoacyl-tRNA synthetase</keyword>
<dbReference type="GO" id="GO:0000049">
    <property type="term" value="F:tRNA binding"/>
    <property type="evidence" value="ECO:0007669"/>
    <property type="project" value="InterPro"/>
</dbReference>
<dbReference type="InterPro" id="IPR013155">
    <property type="entry name" value="M/V/L/I-tRNA-synth_anticd-bd"/>
</dbReference>
<evidence type="ECO:0000256" key="8">
    <source>
        <dbReference type="ARBA" id="ARBA00022917"/>
    </source>
</evidence>
<dbReference type="NCBIfam" id="TIGR00392">
    <property type="entry name" value="ileS"/>
    <property type="match status" value="1"/>
</dbReference>
<accession>A0A133VIG9</accession>
<proteinExistence type="predicted"/>
<dbReference type="Pfam" id="PF00133">
    <property type="entry name" value="tRNA-synt_1"/>
    <property type="match status" value="1"/>
</dbReference>
<dbReference type="Pfam" id="PF19302">
    <property type="entry name" value="DUF5915"/>
    <property type="match status" value="1"/>
</dbReference>
<dbReference type="PATRIC" id="fig|1698282.3.peg.408"/>
<dbReference type="GO" id="GO:0002161">
    <property type="term" value="F:aminoacyl-tRNA deacylase activity"/>
    <property type="evidence" value="ECO:0007669"/>
    <property type="project" value="InterPro"/>
</dbReference>
<dbReference type="InterPro" id="IPR009080">
    <property type="entry name" value="tRNAsynth_Ia_anticodon-bd"/>
</dbReference>
<evidence type="ECO:0000256" key="1">
    <source>
        <dbReference type="ARBA" id="ARBA00013165"/>
    </source>
</evidence>
<dbReference type="SUPFAM" id="SSF47323">
    <property type="entry name" value="Anticodon-binding domain of a subclass of class I aminoacyl-tRNA synthetases"/>
    <property type="match status" value="2"/>
</dbReference>
<keyword evidence="6" id="KW-0862">Zinc</keyword>
<keyword evidence="3" id="KW-0436">Ligase</keyword>
<keyword evidence="7" id="KW-0067">ATP-binding</keyword>
<comment type="catalytic activity">
    <reaction evidence="10">
        <text>tRNA(Ile) + L-isoleucine + ATP = L-isoleucyl-tRNA(Ile) + AMP + diphosphate</text>
        <dbReference type="Rhea" id="RHEA:11060"/>
        <dbReference type="Rhea" id="RHEA-COMP:9666"/>
        <dbReference type="Rhea" id="RHEA-COMP:9695"/>
        <dbReference type="ChEBI" id="CHEBI:30616"/>
        <dbReference type="ChEBI" id="CHEBI:33019"/>
        <dbReference type="ChEBI" id="CHEBI:58045"/>
        <dbReference type="ChEBI" id="CHEBI:78442"/>
        <dbReference type="ChEBI" id="CHEBI:78528"/>
        <dbReference type="ChEBI" id="CHEBI:456215"/>
        <dbReference type="EC" id="6.1.1.5"/>
    </reaction>
</comment>
<dbReference type="PRINTS" id="PR00984">
    <property type="entry name" value="TRNASYNTHILE"/>
</dbReference>
<comment type="caution">
    <text evidence="14">The sequence shown here is derived from an EMBL/GenBank/DDBJ whole genome shotgun (WGS) entry which is preliminary data.</text>
</comment>
<keyword evidence="5" id="KW-0547">Nucleotide-binding</keyword>
<keyword evidence="8" id="KW-0648">Protein biosynthesis</keyword>
<dbReference type="EC" id="6.1.1.5" evidence="1 11"/>
<gene>
    <name evidence="14" type="ORF">AKJ53_00970</name>
</gene>
<evidence type="ECO:0000256" key="4">
    <source>
        <dbReference type="ARBA" id="ARBA00022723"/>
    </source>
</evidence>
<name>A0A133VIG9_9EURY</name>
<dbReference type="FunFam" id="1.10.730.10:FF:000033">
    <property type="entry name" value="Valine--tRNA ligase"/>
    <property type="match status" value="1"/>
</dbReference>
<dbReference type="InterPro" id="IPR009008">
    <property type="entry name" value="Val/Leu/Ile-tRNA-synth_edit"/>
</dbReference>
<evidence type="ECO:0000256" key="5">
    <source>
        <dbReference type="ARBA" id="ARBA00022741"/>
    </source>
</evidence>
<evidence type="ECO:0000259" key="12">
    <source>
        <dbReference type="Pfam" id="PF00133"/>
    </source>
</evidence>
<keyword evidence="15" id="KW-1185">Reference proteome</keyword>
<dbReference type="InterPro" id="IPR023586">
    <property type="entry name" value="Ile-tRNA-ligase_type2"/>
</dbReference>
<evidence type="ECO:0000256" key="10">
    <source>
        <dbReference type="ARBA" id="ARBA00048359"/>
    </source>
</evidence>
<dbReference type="CDD" id="cd07961">
    <property type="entry name" value="Anticodon_Ia_Ile_ABEc"/>
    <property type="match status" value="1"/>
</dbReference>
<evidence type="ECO:0000256" key="11">
    <source>
        <dbReference type="NCBIfam" id="TIGR00392"/>
    </source>
</evidence>